<feature type="transmembrane region" description="Helical" evidence="6">
    <location>
        <begin position="76"/>
        <end position="98"/>
    </location>
</feature>
<dbReference type="EMBL" id="LR899720">
    <property type="protein sequence ID" value="CAD7241987.1"/>
    <property type="molecule type" value="Genomic_DNA"/>
</dbReference>
<dbReference type="SUPFAM" id="SSF103473">
    <property type="entry name" value="MFS general substrate transporter"/>
    <property type="match status" value="1"/>
</dbReference>
<dbReference type="Gene3D" id="1.20.1250.20">
    <property type="entry name" value="MFS general substrate transporter like domains"/>
    <property type="match status" value="1"/>
</dbReference>
<sequence length="204" mass="22343">MGERRVEGVDPPLQKWQLGMVFIPDSIGYLLGTNCFGAWAYRVGRHQVAAAAMVLTGFCAFMIPSARSVWVLGIPHFGMGLGIGMVDSALMPLLAHLLDLRYTAVYANVYAIAQAAVSLAYSLGPLLGGLTARSWGFPWLMRSVGIMNLVYSPLCFLLQTDHVPEETQPITLKAREEPGSYKTTESISNEALRRYGKLQESDSD</sequence>
<dbReference type="Pfam" id="PF07690">
    <property type="entry name" value="MFS_1"/>
    <property type="match status" value="1"/>
</dbReference>
<evidence type="ECO:0000313" key="9">
    <source>
        <dbReference type="Proteomes" id="UP000677054"/>
    </source>
</evidence>
<evidence type="ECO:0000256" key="1">
    <source>
        <dbReference type="ARBA" id="ARBA00004141"/>
    </source>
</evidence>
<dbReference type="InterPro" id="IPR020846">
    <property type="entry name" value="MFS_dom"/>
</dbReference>
<dbReference type="InterPro" id="IPR036259">
    <property type="entry name" value="MFS_trans_sf"/>
</dbReference>
<comment type="subcellular location">
    <subcellularLocation>
        <location evidence="1">Membrane</location>
        <topology evidence="1">Multi-pass membrane protein</topology>
    </subcellularLocation>
</comment>
<keyword evidence="4 6" id="KW-1133">Transmembrane helix</keyword>
<gene>
    <name evidence="8" type="ORF">DSTB1V02_LOCUS1962</name>
</gene>
<keyword evidence="3 6" id="KW-0812">Transmembrane</keyword>
<reference evidence="8" key="1">
    <citation type="submission" date="2020-11" db="EMBL/GenBank/DDBJ databases">
        <authorList>
            <person name="Tran Van P."/>
        </authorList>
    </citation>
    <scope>NUCLEOTIDE SEQUENCE</scope>
</reference>
<evidence type="ECO:0000256" key="5">
    <source>
        <dbReference type="ARBA" id="ARBA00023136"/>
    </source>
</evidence>
<dbReference type="PANTHER" id="PTHR23506">
    <property type="entry name" value="GH10249P"/>
    <property type="match status" value="1"/>
</dbReference>
<keyword evidence="5 6" id="KW-0472">Membrane</keyword>
<accession>A0A7R8ZYV7</accession>
<dbReference type="PROSITE" id="PS50850">
    <property type="entry name" value="MFS"/>
    <property type="match status" value="1"/>
</dbReference>
<evidence type="ECO:0000313" key="8">
    <source>
        <dbReference type="EMBL" id="CAD7241987.1"/>
    </source>
</evidence>
<feature type="transmembrane region" description="Helical" evidence="6">
    <location>
        <begin position="48"/>
        <end position="70"/>
    </location>
</feature>
<feature type="transmembrane region" description="Helical" evidence="6">
    <location>
        <begin position="105"/>
        <end position="127"/>
    </location>
</feature>
<dbReference type="GO" id="GO:0015842">
    <property type="term" value="P:aminergic neurotransmitter loading into synaptic vesicle"/>
    <property type="evidence" value="ECO:0007669"/>
    <property type="project" value="TreeGrafter"/>
</dbReference>
<proteinExistence type="predicted"/>
<evidence type="ECO:0000256" key="4">
    <source>
        <dbReference type="ARBA" id="ARBA00022989"/>
    </source>
</evidence>
<organism evidence="8">
    <name type="scientific">Darwinula stevensoni</name>
    <dbReference type="NCBI Taxonomy" id="69355"/>
    <lineage>
        <taxon>Eukaryota</taxon>
        <taxon>Metazoa</taxon>
        <taxon>Ecdysozoa</taxon>
        <taxon>Arthropoda</taxon>
        <taxon>Crustacea</taxon>
        <taxon>Oligostraca</taxon>
        <taxon>Ostracoda</taxon>
        <taxon>Podocopa</taxon>
        <taxon>Podocopida</taxon>
        <taxon>Darwinulocopina</taxon>
        <taxon>Darwinuloidea</taxon>
        <taxon>Darwinulidae</taxon>
        <taxon>Darwinula</taxon>
    </lineage>
</organism>
<feature type="transmembrane region" description="Helical" evidence="6">
    <location>
        <begin position="20"/>
        <end position="41"/>
    </location>
</feature>
<evidence type="ECO:0000256" key="3">
    <source>
        <dbReference type="ARBA" id="ARBA00022692"/>
    </source>
</evidence>
<dbReference type="EMBL" id="CAJPEV010000203">
    <property type="protein sequence ID" value="CAG0882286.1"/>
    <property type="molecule type" value="Genomic_DNA"/>
</dbReference>
<dbReference type="GO" id="GO:0005335">
    <property type="term" value="F:serotonin:sodium:chloride symporter activity"/>
    <property type="evidence" value="ECO:0007669"/>
    <property type="project" value="TreeGrafter"/>
</dbReference>
<dbReference type="InterPro" id="IPR050930">
    <property type="entry name" value="MFS_Vesicular_Transporter"/>
</dbReference>
<feature type="domain" description="Major facilitator superfamily (MFS) profile" evidence="7">
    <location>
        <begin position="1"/>
        <end position="204"/>
    </location>
</feature>
<dbReference type="GO" id="GO:0043195">
    <property type="term" value="C:terminal bouton"/>
    <property type="evidence" value="ECO:0007669"/>
    <property type="project" value="TreeGrafter"/>
</dbReference>
<keyword evidence="9" id="KW-1185">Reference proteome</keyword>
<name>A0A7R8ZYV7_9CRUS</name>
<dbReference type="Proteomes" id="UP000677054">
    <property type="component" value="Unassembled WGS sequence"/>
</dbReference>
<dbReference type="OrthoDB" id="5086884at2759"/>
<dbReference type="GO" id="GO:0030672">
    <property type="term" value="C:synaptic vesicle membrane"/>
    <property type="evidence" value="ECO:0007669"/>
    <property type="project" value="TreeGrafter"/>
</dbReference>
<evidence type="ECO:0000256" key="2">
    <source>
        <dbReference type="ARBA" id="ARBA00022448"/>
    </source>
</evidence>
<dbReference type="AlphaFoldDB" id="A0A7R8ZYV7"/>
<keyword evidence="2" id="KW-0813">Transport</keyword>
<evidence type="ECO:0000259" key="7">
    <source>
        <dbReference type="PROSITE" id="PS50850"/>
    </source>
</evidence>
<dbReference type="InterPro" id="IPR011701">
    <property type="entry name" value="MFS"/>
</dbReference>
<dbReference type="PANTHER" id="PTHR23506:SF4">
    <property type="entry name" value="PORTABELLA"/>
    <property type="match status" value="1"/>
</dbReference>
<evidence type="ECO:0000256" key="6">
    <source>
        <dbReference type="SAM" id="Phobius"/>
    </source>
</evidence>
<protein>
    <recommendedName>
        <fullName evidence="7">Major facilitator superfamily (MFS) profile domain-containing protein</fullName>
    </recommendedName>
</protein>